<feature type="transmembrane region" description="Helical" evidence="7">
    <location>
        <begin position="291"/>
        <end position="312"/>
    </location>
</feature>
<evidence type="ECO:0000256" key="3">
    <source>
        <dbReference type="ARBA" id="ARBA00022475"/>
    </source>
</evidence>
<evidence type="ECO:0000259" key="8">
    <source>
        <dbReference type="PROSITE" id="PS50928"/>
    </source>
</evidence>
<gene>
    <name evidence="9" type="ORF">J2T15_001645</name>
</gene>
<evidence type="ECO:0000256" key="1">
    <source>
        <dbReference type="ARBA" id="ARBA00004651"/>
    </source>
</evidence>
<dbReference type="RefSeq" id="WP_373459612.1">
    <property type="nucleotide sequence ID" value="NZ_JAUSSU010000003.1"/>
</dbReference>
<organism evidence="9 10">
    <name type="scientific">Paenibacillus harenae</name>
    <dbReference type="NCBI Taxonomy" id="306543"/>
    <lineage>
        <taxon>Bacteria</taxon>
        <taxon>Bacillati</taxon>
        <taxon>Bacillota</taxon>
        <taxon>Bacilli</taxon>
        <taxon>Bacillales</taxon>
        <taxon>Paenibacillaceae</taxon>
        <taxon>Paenibacillus</taxon>
    </lineage>
</organism>
<feature type="transmembrane region" description="Helical" evidence="7">
    <location>
        <begin position="100"/>
        <end position="121"/>
    </location>
</feature>
<dbReference type="Proteomes" id="UP001229346">
    <property type="component" value="Unassembled WGS sequence"/>
</dbReference>
<keyword evidence="10" id="KW-1185">Reference proteome</keyword>
<keyword evidence="3" id="KW-1003">Cell membrane</keyword>
<dbReference type="Gene3D" id="1.10.3720.10">
    <property type="entry name" value="MetI-like"/>
    <property type="match status" value="1"/>
</dbReference>
<dbReference type="SUPFAM" id="SSF161098">
    <property type="entry name" value="MetI-like"/>
    <property type="match status" value="1"/>
</dbReference>
<evidence type="ECO:0000256" key="2">
    <source>
        <dbReference type="ARBA" id="ARBA00022448"/>
    </source>
</evidence>
<feature type="transmembrane region" description="Helical" evidence="7">
    <location>
        <begin position="183"/>
        <end position="206"/>
    </location>
</feature>
<dbReference type="InterPro" id="IPR035906">
    <property type="entry name" value="MetI-like_sf"/>
</dbReference>
<evidence type="ECO:0000256" key="7">
    <source>
        <dbReference type="RuleBase" id="RU363032"/>
    </source>
</evidence>
<dbReference type="CDD" id="cd06261">
    <property type="entry name" value="TM_PBP2"/>
    <property type="match status" value="1"/>
</dbReference>
<dbReference type="Pfam" id="PF00528">
    <property type="entry name" value="BPD_transp_1"/>
    <property type="match status" value="1"/>
</dbReference>
<keyword evidence="6 7" id="KW-0472">Membrane</keyword>
<dbReference type="InterPro" id="IPR051393">
    <property type="entry name" value="ABC_transporter_permease"/>
</dbReference>
<proteinExistence type="inferred from homology"/>
<feature type="domain" description="ABC transmembrane type-1" evidence="8">
    <location>
        <begin position="96"/>
        <end position="312"/>
    </location>
</feature>
<dbReference type="InterPro" id="IPR000515">
    <property type="entry name" value="MetI-like"/>
</dbReference>
<comment type="subcellular location">
    <subcellularLocation>
        <location evidence="1 7">Cell membrane</location>
        <topology evidence="1 7">Multi-pass membrane protein</topology>
    </subcellularLocation>
</comment>
<comment type="caution">
    <text evidence="9">The sequence shown here is derived from an EMBL/GenBank/DDBJ whole genome shotgun (WGS) entry which is preliminary data.</text>
</comment>
<dbReference type="PANTHER" id="PTHR30193:SF37">
    <property type="entry name" value="INNER MEMBRANE ABC TRANSPORTER PERMEASE PROTEIN YCJO"/>
    <property type="match status" value="1"/>
</dbReference>
<evidence type="ECO:0000256" key="4">
    <source>
        <dbReference type="ARBA" id="ARBA00022692"/>
    </source>
</evidence>
<protein>
    <submittedName>
        <fullName evidence="9">Multiple sugar transport system permease protein</fullName>
    </submittedName>
</protein>
<dbReference type="SUPFAM" id="SSF160964">
    <property type="entry name" value="MalF N-terminal region-like"/>
    <property type="match status" value="1"/>
</dbReference>
<evidence type="ECO:0000313" key="9">
    <source>
        <dbReference type="EMBL" id="MDQ0112210.1"/>
    </source>
</evidence>
<evidence type="ECO:0000256" key="5">
    <source>
        <dbReference type="ARBA" id="ARBA00022989"/>
    </source>
</evidence>
<feature type="transmembrane region" description="Helical" evidence="7">
    <location>
        <begin position="243"/>
        <end position="267"/>
    </location>
</feature>
<dbReference type="PROSITE" id="PS50928">
    <property type="entry name" value="ABC_TM1"/>
    <property type="match status" value="1"/>
</dbReference>
<keyword evidence="9" id="KW-0762">Sugar transport</keyword>
<keyword evidence="5 7" id="KW-1133">Transmembrane helix</keyword>
<dbReference type="EMBL" id="JAUSSU010000003">
    <property type="protein sequence ID" value="MDQ0112210.1"/>
    <property type="molecule type" value="Genomic_DNA"/>
</dbReference>
<feature type="transmembrane region" description="Helical" evidence="7">
    <location>
        <begin position="38"/>
        <end position="65"/>
    </location>
</feature>
<feature type="transmembrane region" description="Helical" evidence="7">
    <location>
        <begin position="133"/>
        <end position="152"/>
    </location>
</feature>
<name>A0ABT9U0K4_PAEHA</name>
<comment type="similarity">
    <text evidence="7">Belongs to the binding-protein-dependent transport system permease family.</text>
</comment>
<dbReference type="PANTHER" id="PTHR30193">
    <property type="entry name" value="ABC TRANSPORTER PERMEASE PROTEIN"/>
    <property type="match status" value="1"/>
</dbReference>
<evidence type="ECO:0000313" key="10">
    <source>
        <dbReference type="Proteomes" id="UP001229346"/>
    </source>
</evidence>
<keyword evidence="4 7" id="KW-0812">Transmembrane</keyword>
<sequence length="321" mass="36065">MQKTKIATETMMQPKGSSAGLQGKWELFTKDVKRDKHLYVLLAPYVVLFLMFTVLPVAISIFFSFTNFNMLEAPRWVGWENYSKLLWNDDVFLIGLKNTMIFAVITGPVSYIACFVFAWLINELNSKVRAIMTLVFFAPSISGNVFFIWQIIFSGDSYGIMNGLLMKIGIIYEPILWLQNPKYMLAIIIVVQLWLSLGTSFLAFIAGLQTVDRTLYEAGAVDGVRNRWQELWFITLPSMRPQLMFGAVIQITSSLAVADVAMALAGFPSVQYGAHTVVTHLVDYGTIRFEMGYASAIATVLFVLMLGSNLAVQKLLKRVGE</sequence>
<evidence type="ECO:0000256" key="6">
    <source>
        <dbReference type="ARBA" id="ARBA00023136"/>
    </source>
</evidence>
<keyword evidence="2 7" id="KW-0813">Transport</keyword>
<accession>A0ABT9U0K4</accession>
<reference evidence="9 10" key="1">
    <citation type="submission" date="2023-07" db="EMBL/GenBank/DDBJ databases">
        <title>Sorghum-associated microbial communities from plants grown in Nebraska, USA.</title>
        <authorList>
            <person name="Schachtman D."/>
        </authorList>
    </citation>
    <scope>NUCLEOTIDE SEQUENCE [LARGE SCALE GENOMIC DNA]</scope>
    <source>
        <strain evidence="9 10">CC482</strain>
    </source>
</reference>